<feature type="chain" id="PRO_5040339265" description="Secreted protein" evidence="1">
    <location>
        <begin position="21"/>
        <end position="130"/>
    </location>
</feature>
<evidence type="ECO:0008006" key="4">
    <source>
        <dbReference type="Google" id="ProtNLM"/>
    </source>
</evidence>
<comment type="caution">
    <text evidence="2">The sequence shown here is derived from an EMBL/GenBank/DDBJ whole genome shotgun (WGS) entry which is preliminary data.</text>
</comment>
<keyword evidence="3" id="KW-1185">Reference proteome</keyword>
<keyword evidence="1" id="KW-0732">Signal</keyword>
<protein>
    <recommendedName>
        <fullName evidence="4">Secreted protein</fullName>
    </recommendedName>
</protein>
<evidence type="ECO:0000256" key="1">
    <source>
        <dbReference type="SAM" id="SignalP"/>
    </source>
</evidence>
<name>A0A9P6TFL7_9BASI</name>
<feature type="signal peptide" evidence="1">
    <location>
        <begin position="1"/>
        <end position="20"/>
    </location>
</feature>
<evidence type="ECO:0000313" key="3">
    <source>
        <dbReference type="Proteomes" id="UP000886653"/>
    </source>
</evidence>
<dbReference type="AlphaFoldDB" id="A0A9P6TFL7"/>
<accession>A0A9P6TFL7</accession>
<dbReference type="EMBL" id="MU167217">
    <property type="protein sequence ID" value="KAG0150786.1"/>
    <property type="molecule type" value="Genomic_DNA"/>
</dbReference>
<evidence type="ECO:0000313" key="2">
    <source>
        <dbReference type="EMBL" id="KAG0150786.1"/>
    </source>
</evidence>
<dbReference type="Proteomes" id="UP000886653">
    <property type="component" value="Unassembled WGS sequence"/>
</dbReference>
<proteinExistence type="predicted"/>
<sequence>MLGYIKIIVLFSILTCRARAAFGPVTCTYPKNKPVPTNCYFALQRYKTENGIIISPGAENQKSCYECQIKLSSATGTSPTIVSYYAAQEALTAILQGCPSGYGSVLISQAFGDQTTPTTLGVETGSGVCT</sequence>
<organism evidence="2 3">
    <name type="scientific">Cronartium quercuum f. sp. fusiforme G11</name>
    <dbReference type="NCBI Taxonomy" id="708437"/>
    <lineage>
        <taxon>Eukaryota</taxon>
        <taxon>Fungi</taxon>
        <taxon>Dikarya</taxon>
        <taxon>Basidiomycota</taxon>
        <taxon>Pucciniomycotina</taxon>
        <taxon>Pucciniomycetes</taxon>
        <taxon>Pucciniales</taxon>
        <taxon>Coleosporiaceae</taxon>
        <taxon>Cronartium</taxon>
    </lineage>
</organism>
<reference evidence="2" key="1">
    <citation type="submission" date="2013-11" db="EMBL/GenBank/DDBJ databases">
        <title>Genome sequence of the fusiform rust pathogen reveals effectors for host alternation and coevolution with pine.</title>
        <authorList>
            <consortium name="DOE Joint Genome Institute"/>
            <person name="Smith K."/>
            <person name="Pendleton A."/>
            <person name="Kubisiak T."/>
            <person name="Anderson C."/>
            <person name="Salamov A."/>
            <person name="Aerts A."/>
            <person name="Riley R."/>
            <person name="Clum A."/>
            <person name="Lindquist E."/>
            <person name="Ence D."/>
            <person name="Campbell M."/>
            <person name="Kronenberg Z."/>
            <person name="Feau N."/>
            <person name="Dhillon B."/>
            <person name="Hamelin R."/>
            <person name="Burleigh J."/>
            <person name="Smith J."/>
            <person name="Yandell M."/>
            <person name="Nelson C."/>
            <person name="Grigoriev I."/>
            <person name="Davis J."/>
        </authorList>
    </citation>
    <scope>NUCLEOTIDE SEQUENCE</scope>
    <source>
        <strain evidence="2">G11</strain>
    </source>
</reference>
<gene>
    <name evidence="2" type="ORF">CROQUDRAFT_156550</name>
</gene>